<comment type="similarity">
    <text evidence="3">Belongs to the SEC8 family.</text>
</comment>
<keyword evidence="3" id="KW-0653">Protein transport</keyword>
<protein>
    <recommendedName>
        <fullName evidence="3">Exocyst complex component Sec8</fullName>
    </recommendedName>
</protein>
<accession>A0A835JX73</accession>
<dbReference type="PANTHER" id="PTHR14146:SF0">
    <property type="entry name" value="EXOCYST COMPLEX COMPONENT 4"/>
    <property type="match status" value="1"/>
</dbReference>
<keyword evidence="6" id="KW-1185">Reference proteome</keyword>
<keyword evidence="1 3" id="KW-0813">Transport</keyword>
<dbReference type="GO" id="GO:0006904">
    <property type="term" value="P:vesicle docking involved in exocytosis"/>
    <property type="evidence" value="ECO:0007669"/>
    <property type="project" value="InterPro"/>
</dbReference>
<name>A0A835JX73_9ROSI</name>
<evidence type="ECO:0000256" key="1">
    <source>
        <dbReference type="ARBA" id="ARBA00022448"/>
    </source>
</evidence>
<sequence length="1242" mass="138144">MGIFDGLPVPPDKAYLREELSRIDESWAAARFDSLPHVVHILTSKDREAEAQVLKEQSDVVEDVVDEVVQSYHSGFNKAIQNYSQILRLFSESAESIAALKIDLAEAKKCLGNQNKQLHQLWYRSVTLRHIISLLDQIEGIAKVPARIEKLIAEKQFYAAAQLHAHSSLMLEREGLQTVGALQDVRSELTKLRGVLFYKVLEDLHAHLYNKGEHSSVASSMHEKYDELPTTIAVTFTMSNSQSLSRRTKLMKGDNHSLADGSYKPSSIDGSSFDGHDGDLDISEEATSDGHIASMRASGGDGNVKDIKIASRQIPSWLSNSTPDEFIETIKKSDAPLHVKYLQTMVECLCMLGKVAAAGAILCQRLRPTIHDIITSKIKAHSELVNSSRSSNDHNAHTRGLHFVKGQLGSYQLSKHKRQNGISLSGTLLAVSPVSPVMAPTGKAQAAAKELLDSILEIVVQIFENHVIVGELLELKTAQNVDMNTPRSLTTDANWSPDSEASQVTGGYSIGFSLTVLQVVWYLMNKVSAFECLFSGGKPLLIFIYCFPFIIAQKSECQQLICEILRATPEAASADASVQTARLASKVPSKGKKWVTCNQSTKLLFCNFLVRVMVGSEDGLTFAFRFTDATISIPNQGVDIIRQGWNRKGPTVLQEGYGSAAVLPEQGIYLAASVYRPVLQFTDKVASMLPKKYFQLGNDGLLAFVENFVKDHFLPTMFVDYRKGVQQAISSKSSCISSEGPYCCSVLGWAQAMPKFAGDLVKFVQTFLERTYERCRTSYMEAFPSFLFLLTIRIISDSPCSIHQLNLLVMFQAVLEKQSYMLIGRHDIEKLMRFDPASAYLPNSVSESNMASSASDAESLEIESELSELLFNLRPIKQENLILDDNKLILLASLSDSLEYVADSIERQVHPARAIIMCFSILSDYCEVLGLIKLMLSFAAIHFLSCYGFVNLPTSKGLTNSYRRHLNVWRNLLKRIPGSSLCERSCLIYRLGQRTSRSPNQVADEGKTLASFADDYRKLAIDCLKVLRVEMQLVTIFHMQEMTNRVYLEDQDAEEPDEFIISLTAQITRRDEEVTPFVAGVKQNYIFGGICSIAASASIKALADMKSINLFGVQQICRNSIALEQALAAIPSIDGEAVQKRLDHVRTYYELLNMPYEASRWKHGLFLLINLFTAILTPLPSPEFSGLACFHHRTRGLVYSCRVYQSFKGQRLRERNPPRCTGSSIIHFISLTLSLVGGGLSC</sequence>
<comment type="function">
    <text evidence="3">Component of the exocyst complex involved in the docking of exocytic vesicles with fusion sites on the plasma membrane.</text>
</comment>
<reference evidence="5 6" key="1">
    <citation type="submission" date="2020-10" db="EMBL/GenBank/DDBJ databases">
        <title>Plant Genome Project.</title>
        <authorList>
            <person name="Zhang R.-G."/>
        </authorList>
    </citation>
    <scope>NUCLEOTIDE SEQUENCE [LARGE SCALE GENOMIC DNA]</scope>
    <source>
        <strain evidence="5">FAFU-HL-1</strain>
        <tissue evidence="5">Leaf</tissue>
    </source>
</reference>
<dbReference type="Proteomes" id="UP000657918">
    <property type="component" value="Chromosome 8"/>
</dbReference>
<dbReference type="GO" id="GO:0090522">
    <property type="term" value="P:vesicle tethering involved in exocytosis"/>
    <property type="evidence" value="ECO:0007669"/>
    <property type="project" value="UniProtKB-UniRule"/>
</dbReference>
<dbReference type="AlphaFoldDB" id="A0A835JX73"/>
<evidence type="ECO:0000313" key="6">
    <source>
        <dbReference type="Proteomes" id="UP000657918"/>
    </source>
</evidence>
<dbReference type="GO" id="GO:0015031">
    <property type="term" value="P:protein transport"/>
    <property type="evidence" value="ECO:0007669"/>
    <property type="project" value="UniProtKB-KW"/>
</dbReference>
<evidence type="ECO:0000259" key="4">
    <source>
        <dbReference type="Pfam" id="PF04048"/>
    </source>
</evidence>
<dbReference type="EMBL" id="JADGMS010000008">
    <property type="protein sequence ID" value="KAF9676646.1"/>
    <property type="molecule type" value="Genomic_DNA"/>
</dbReference>
<dbReference type="GO" id="GO:0006612">
    <property type="term" value="P:protein targeting to membrane"/>
    <property type="evidence" value="ECO:0007669"/>
    <property type="project" value="UniProtKB-UniRule"/>
</dbReference>
<keyword evidence="2 3" id="KW-0268">Exocytosis</keyword>
<comment type="caution">
    <text evidence="5">The sequence shown here is derived from an EMBL/GenBank/DDBJ whole genome shotgun (WGS) entry which is preliminary data.</text>
</comment>
<organism evidence="5 6">
    <name type="scientific">Salix dunnii</name>
    <dbReference type="NCBI Taxonomy" id="1413687"/>
    <lineage>
        <taxon>Eukaryota</taxon>
        <taxon>Viridiplantae</taxon>
        <taxon>Streptophyta</taxon>
        <taxon>Embryophyta</taxon>
        <taxon>Tracheophyta</taxon>
        <taxon>Spermatophyta</taxon>
        <taxon>Magnoliopsida</taxon>
        <taxon>eudicotyledons</taxon>
        <taxon>Gunneridae</taxon>
        <taxon>Pentapetalae</taxon>
        <taxon>rosids</taxon>
        <taxon>fabids</taxon>
        <taxon>Malpighiales</taxon>
        <taxon>Salicaceae</taxon>
        <taxon>Saliceae</taxon>
        <taxon>Salix</taxon>
    </lineage>
</organism>
<dbReference type="GO" id="GO:0006893">
    <property type="term" value="P:Golgi to plasma membrane transport"/>
    <property type="evidence" value="ECO:0007669"/>
    <property type="project" value="TreeGrafter"/>
</dbReference>
<evidence type="ECO:0000256" key="3">
    <source>
        <dbReference type="RuleBase" id="RU367079"/>
    </source>
</evidence>
<dbReference type="InterPro" id="IPR039682">
    <property type="entry name" value="Sec8/EXOC4"/>
</dbReference>
<dbReference type="Pfam" id="PF04048">
    <property type="entry name" value="Sec8_N"/>
    <property type="match status" value="1"/>
</dbReference>
<dbReference type="GO" id="GO:0000145">
    <property type="term" value="C:exocyst"/>
    <property type="evidence" value="ECO:0007669"/>
    <property type="project" value="UniProtKB-UniRule"/>
</dbReference>
<proteinExistence type="inferred from homology"/>
<dbReference type="InterPro" id="IPR007191">
    <property type="entry name" value="Sec8_exocyst_N"/>
</dbReference>
<dbReference type="PANTHER" id="PTHR14146">
    <property type="entry name" value="EXOCYST COMPLEX COMPONENT 4"/>
    <property type="match status" value="1"/>
</dbReference>
<feature type="domain" description="Exocyst complex component Sec8 N-terminal" evidence="4">
    <location>
        <begin position="16"/>
        <end position="151"/>
    </location>
</feature>
<evidence type="ECO:0000256" key="2">
    <source>
        <dbReference type="ARBA" id="ARBA00022483"/>
    </source>
</evidence>
<dbReference type="OrthoDB" id="272977at2759"/>
<gene>
    <name evidence="5" type="ORF">SADUNF_Sadunf08G0024600</name>
</gene>
<evidence type="ECO:0000313" key="5">
    <source>
        <dbReference type="EMBL" id="KAF9676646.1"/>
    </source>
</evidence>